<evidence type="ECO:0000313" key="2">
    <source>
        <dbReference type="Proteomes" id="UP000519023"/>
    </source>
</evidence>
<keyword evidence="2" id="KW-1185">Reference proteome</keyword>
<evidence type="ECO:0000313" key="1">
    <source>
        <dbReference type="EMBL" id="NML12550.1"/>
    </source>
</evidence>
<name>A0A7X9ZTV4_9SPHN</name>
<evidence type="ECO:0008006" key="3">
    <source>
        <dbReference type="Google" id="ProtNLM"/>
    </source>
</evidence>
<gene>
    <name evidence="1" type="ORF">HHL08_20855</name>
</gene>
<accession>A0A7X9ZTV4</accession>
<dbReference type="Proteomes" id="UP000519023">
    <property type="component" value="Unassembled WGS sequence"/>
</dbReference>
<sequence length="136" mass="14870">MFHVNYDARTNCLTMKVEGFWKPDNVVALAKEVGLKANQARAIRDDFNVIVESFDFPVQANDVADLLAGIMRGGMTLTSGRTAVVVGSQLNRAQAERTLVHPRVRVFLTMEEAQAWLAEEADPASAGQTNLIPPAD</sequence>
<reference evidence="1 2" key="1">
    <citation type="submission" date="2020-04" db="EMBL/GenBank/DDBJ databases">
        <title>Sphingobium sp. AR-3-1 isolated from Arctic soil.</title>
        <authorList>
            <person name="Dahal R.H."/>
            <person name="Chaudhary D.K."/>
        </authorList>
    </citation>
    <scope>NUCLEOTIDE SEQUENCE [LARGE SCALE GENOMIC DNA]</scope>
    <source>
        <strain evidence="1 2">AR-3-1</strain>
    </source>
</reference>
<proteinExistence type="predicted"/>
<comment type="caution">
    <text evidence="1">The sequence shown here is derived from an EMBL/GenBank/DDBJ whole genome shotgun (WGS) entry which is preliminary data.</text>
</comment>
<dbReference type="EMBL" id="JABBFV010000022">
    <property type="protein sequence ID" value="NML12550.1"/>
    <property type="molecule type" value="Genomic_DNA"/>
</dbReference>
<dbReference type="RefSeq" id="WP_169574903.1">
    <property type="nucleotide sequence ID" value="NZ_JABBFV010000022.1"/>
</dbReference>
<dbReference type="AlphaFoldDB" id="A0A7X9ZTV4"/>
<protein>
    <recommendedName>
        <fullName evidence="3">STAS/SEC14 domain-containing protein</fullName>
    </recommendedName>
</protein>
<organism evidence="1 2">
    <name type="scientific">Sphingobium psychrophilum</name>
    <dbReference type="NCBI Taxonomy" id="2728834"/>
    <lineage>
        <taxon>Bacteria</taxon>
        <taxon>Pseudomonadati</taxon>
        <taxon>Pseudomonadota</taxon>
        <taxon>Alphaproteobacteria</taxon>
        <taxon>Sphingomonadales</taxon>
        <taxon>Sphingomonadaceae</taxon>
        <taxon>Sphingobium</taxon>
    </lineage>
</organism>